<evidence type="ECO:0000313" key="1">
    <source>
        <dbReference type="EMBL" id="KAI4311815.1"/>
    </source>
</evidence>
<reference evidence="2" key="1">
    <citation type="journal article" date="2023" name="Front. Plant Sci.">
        <title>Chromosomal-level genome assembly of Melastoma candidum provides insights into trichome evolution.</title>
        <authorList>
            <person name="Zhong Y."/>
            <person name="Wu W."/>
            <person name="Sun C."/>
            <person name="Zou P."/>
            <person name="Liu Y."/>
            <person name="Dai S."/>
            <person name="Zhou R."/>
        </authorList>
    </citation>
    <scope>NUCLEOTIDE SEQUENCE [LARGE SCALE GENOMIC DNA]</scope>
</reference>
<protein>
    <submittedName>
        <fullName evidence="1">Uncharacterized protein</fullName>
    </submittedName>
</protein>
<dbReference type="Proteomes" id="UP001057402">
    <property type="component" value="Chromosome 11"/>
</dbReference>
<organism evidence="1 2">
    <name type="scientific">Melastoma candidum</name>
    <dbReference type="NCBI Taxonomy" id="119954"/>
    <lineage>
        <taxon>Eukaryota</taxon>
        <taxon>Viridiplantae</taxon>
        <taxon>Streptophyta</taxon>
        <taxon>Embryophyta</taxon>
        <taxon>Tracheophyta</taxon>
        <taxon>Spermatophyta</taxon>
        <taxon>Magnoliopsida</taxon>
        <taxon>eudicotyledons</taxon>
        <taxon>Gunneridae</taxon>
        <taxon>Pentapetalae</taxon>
        <taxon>rosids</taxon>
        <taxon>malvids</taxon>
        <taxon>Myrtales</taxon>
        <taxon>Melastomataceae</taxon>
        <taxon>Melastomatoideae</taxon>
        <taxon>Melastomateae</taxon>
        <taxon>Melastoma</taxon>
    </lineage>
</organism>
<gene>
    <name evidence="1" type="ORF">MLD38_036679</name>
</gene>
<dbReference type="EMBL" id="CM042890">
    <property type="protein sequence ID" value="KAI4311815.1"/>
    <property type="molecule type" value="Genomic_DNA"/>
</dbReference>
<sequence length="475" mass="50674">MAESAAPSLLFVLAAASLLFHVHCGYPLPATARMKLFHDPTMRLRDFKASLDQLGSASPGPPSERSQGTVYDVTSYGADPFGKTDSTAAILSALSDAIKGPSHGSLTAGISNLGGVRINLQGGTYVISRPLQFPSAGVGNIVIHGGTLQASADFPMDGYLIDLSNSNGSMSYYYEFITFRDLLLDANYRGGGILVRNSLRIGIDNCFIAHFSSNGILVQGGHETYVRNSFLGQHITAGSDPGERNFSGIGINLQGNDNAVTDVVIFSAMVGIMVTSQANTFSGVHCYNKATSFGGTGIYLKVPGNTQTRIVNCYMDFTGIVMEDPVQVDITDSFFLGDAYVVLKSINGVAKGVNVVNNLFTGSNKGIDTVQLDVSNGPFKQVDRVVVERNGAVGMNSRLTNARGSTQGNGTRWEVDFSSTLLLPDMISYVQYSLKDDSTGSFPKHALRNVTKNSVVIESEVVVSATVFVMVDQMK</sequence>
<proteinExistence type="predicted"/>
<comment type="caution">
    <text evidence="1">The sequence shown here is derived from an EMBL/GenBank/DDBJ whole genome shotgun (WGS) entry which is preliminary data.</text>
</comment>
<keyword evidence="2" id="KW-1185">Reference proteome</keyword>
<evidence type="ECO:0000313" key="2">
    <source>
        <dbReference type="Proteomes" id="UP001057402"/>
    </source>
</evidence>
<name>A0ACB9LJZ5_9MYRT</name>
<accession>A0ACB9LJZ5</accession>